<accession>A0A8E7AUS0</accession>
<proteinExistence type="predicted"/>
<dbReference type="KEGG" id="mrtj:KHC33_11215"/>
<dbReference type="Proteomes" id="UP000680656">
    <property type="component" value="Chromosome"/>
</dbReference>
<gene>
    <name evidence="2" type="ORF">KHC33_11215</name>
</gene>
<sequence>MLNNPSGVPKTLHHSRIAESPPIRIPETPGYMTGYLLAGSGIVANP</sequence>
<dbReference type="GeneID" id="65097761"/>
<evidence type="ECO:0000313" key="2">
    <source>
        <dbReference type="EMBL" id="QVV87907.1"/>
    </source>
</evidence>
<reference evidence="2 3" key="1">
    <citation type="submission" date="2021-05" db="EMBL/GenBank/DDBJ databases">
        <title>A novel Methanospirillum isolate from a pyrite-forming mixed culture.</title>
        <authorList>
            <person name="Bunk B."/>
            <person name="Sproer C."/>
            <person name="Spring S."/>
            <person name="Pester M."/>
        </authorList>
    </citation>
    <scope>NUCLEOTIDE SEQUENCE [LARGE SCALE GENOMIC DNA]</scope>
    <source>
        <strain evidence="2 3">J.3.6.1-F.2.7.3</strain>
    </source>
</reference>
<feature type="region of interest" description="Disordered" evidence="1">
    <location>
        <begin position="1"/>
        <end position="25"/>
    </location>
</feature>
<dbReference type="RefSeq" id="WP_214418726.1">
    <property type="nucleotide sequence ID" value="NZ_CP075546.1"/>
</dbReference>
<dbReference type="EMBL" id="CP075546">
    <property type="protein sequence ID" value="QVV87907.1"/>
    <property type="molecule type" value="Genomic_DNA"/>
</dbReference>
<name>A0A8E7AUS0_9EURY</name>
<evidence type="ECO:0000256" key="1">
    <source>
        <dbReference type="SAM" id="MobiDB-lite"/>
    </source>
</evidence>
<keyword evidence="3" id="KW-1185">Reference proteome</keyword>
<evidence type="ECO:0000313" key="3">
    <source>
        <dbReference type="Proteomes" id="UP000680656"/>
    </source>
</evidence>
<protein>
    <submittedName>
        <fullName evidence="2">Uncharacterized protein</fullName>
    </submittedName>
</protein>
<dbReference type="AlphaFoldDB" id="A0A8E7AUS0"/>
<organism evidence="2 3">
    <name type="scientific">Methanospirillum purgamenti</name>
    <dbReference type="NCBI Taxonomy" id="2834276"/>
    <lineage>
        <taxon>Archaea</taxon>
        <taxon>Methanobacteriati</taxon>
        <taxon>Methanobacteriota</taxon>
        <taxon>Stenosarchaea group</taxon>
        <taxon>Methanomicrobia</taxon>
        <taxon>Methanomicrobiales</taxon>
        <taxon>Methanospirillaceae</taxon>
        <taxon>Methanospirillum</taxon>
    </lineage>
</organism>